<proteinExistence type="inferred from homology"/>
<comment type="similarity">
    <text evidence="2">Belongs to the cytochrome ubiquinol oxidase subunit 2 family.</text>
</comment>
<reference evidence="8 9" key="1">
    <citation type="submission" date="2018-06" db="EMBL/GenBank/DDBJ databases">
        <authorList>
            <consortium name="Pathogen Informatics"/>
            <person name="Doyle S."/>
        </authorList>
    </citation>
    <scope>NUCLEOTIDE SEQUENCE [LARGE SCALE GENOMIC DNA]</scope>
    <source>
        <strain evidence="8 9">NCTC10211</strain>
    </source>
</reference>
<dbReference type="Proteomes" id="UP000254765">
    <property type="component" value="Unassembled WGS sequence"/>
</dbReference>
<keyword evidence="3" id="KW-1003">Cell membrane</keyword>
<accession>A0A380AMQ7</accession>
<protein>
    <submittedName>
        <fullName evidence="8">Cytochrome d ubiquinol oxidase subunit 2</fullName>
        <ecNumber evidence="8">1.10.3.-</ecNumber>
    </submittedName>
</protein>
<evidence type="ECO:0000313" key="9">
    <source>
        <dbReference type="Proteomes" id="UP000254765"/>
    </source>
</evidence>
<evidence type="ECO:0000256" key="5">
    <source>
        <dbReference type="ARBA" id="ARBA00022989"/>
    </source>
</evidence>
<keyword evidence="8" id="KW-0560">Oxidoreductase</keyword>
<keyword evidence="5 7" id="KW-1133">Transmembrane helix</keyword>
<keyword evidence="4 7" id="KW-0812">Transmembrane</keyword>
<dbReference type="InterPro" id="IPR003317">
    <property type="entry name" value="Cyt-d_oxidase_su2"/>
</dbReference>
<evidence type="ECO:0000313" key="8">
    <source>
        <dbReference type="EMBL" id="SUI82671.1"/>
    </source>
</evidence>
<dbReference type="GO" id="GO:0016491">
    <property type="term" value="F:oxidoreductase activity"/>
    <property type="evidence" value="ECO:0007669"/>
    <property type="project" value="UniProtKB-KW"/>
</dbReference>
<evidence type="ECO:0000256" key="2">
    <source>
        <dbReference type="ARBA" id="ARBA00007543"/>
    </source>
</evidence>
<dbReference type="GO" id="GO:0005886">
    <property type="term" value="C:plasma membrane"/>
    <property type="evidence" value="ECO:0007669"/>
    <property type="project" value="UniProtKB-SubCell"/>
</dbReference>
<dbReference type="AlphaFoldDB" id="A0A380AMQ7"/>
<evidence type="ECO:0000256" key="3">
    <source>
        <dbReference type="ARBA" id="ARBA00022475"/>
    </source>
</evidence>
<sequence length="59" mass="6734">MFDYEVLRFIWWVLVGVLLIGFAVTDGFDMGVGILVRIIGKNRYRAPGDDQLHRPALGR</sequence>
<evidence type="ECO:0000256" key="7">
    <source>
        <dbReference type="SAM" id="Phobius"/>
    </source>
</evidence>
<evidence type="ECO:0000256" key="4">
    <source>
        <dbReference type="ARBA" id="ARBA00022692"/>
    </source>
</evidence>
<feature type="transmembrane region" description="Helical" evidence="7">
    <location>
        <begin position="12"/>
        <end position="36"/>
    </location>
</feature>
<dbReference type="EMBL" id="UGYK01000002">
    <property type="protein sequence ID" value="SUI82671.1"/>
    <property type="molecule type" value="Genomic_DNA"/>
</dbReference>
<dbReference type="Pfam" id="PF02322">
    <property type="entry name" value="Cyt_bd_oxida_II"/>
    <property type="match status" value="1"/>
</dbReference>
<name>A0A380AMQ7_SERMA</name>
<organism evidence="8 9">
    <name type="scientific">Serratia marcescens</name>
    <dbReference type="NCBI Taxonomy" id="615"/>
    <lineage>
        <taxon>Bacteria</taxon>
        <taxon>Pseudomonadati</taxon>
        <taxon>Pseudomonadota</taxon>
        <taxon>Gammaproteobacteria</taxon>
        <taxon>Enterobacterales</taxon>
        <taxon>Yersiniaceae</taxon>
        <taxon>Serratia</taxon>
    </lineage>
</organism>
<evidence type="ECO:0000256" key="6">
    <source>
        <dbReference type="ARBA" id="ARBA00023136"/>
    </source>
</evidence>
<keyword evidence="6 7" id="KW-0472">Membrane</keyword>
<gene>
    <name evidence="8" type="primary">cydB_2</name>
    <name evidence="8" type="ORF">NCTC10211_05305</name>
</gene>
<evidence type="ECO:0000256" key="1">
    <source>
        <dbReference type="ARBA" id="ARBA00004651"/>
    </source>
</evidence>
<comment type="subcellular location">
    <subcellularLocation>
        <location evidence="1">Cell membrane</location>
        <topology evidence="1">Multi-pass membrane protein</topology>
    </subcellularLocation>
</comment>
<dbReference type="EC" id="1.10.3.-" evidence="8"/>